<evidence type="ECO:0000259" key="6">
    <source>
        <dbReference type="PROSITE" id="PS50089"/>
    </source>
</evidence>
<evidence type="ECO:0000313" key="8">
    <source>
        <dbReference type="Proteomes" id="UP000314982"/>
    </source>
</evidence>
<keyword evidence="2 4" id="KW-0863">Zinc-finger</keyword>
<dbReference type="SUPFAM" id="SSF57850">
    <property type="entry name" value="RING/U-box"/>
    <property type="match status" value="1"/>
</dbReference>
<keyword evidence="1" id="KW-0479">Metal-binding</keyword>
<reference evidence="8" key="1">
    <citation type="submission" date="2018-06" db="EMBL/GenBank/DDBJ databases">
        <title>Genome assembly of Danube salmon.</title>
        <authorList>
            <person name="Macqueen D.J."/>
            <person name="Gundappa M.K."/>
        </authorList>
    </citation>
    <scope>NUCLEOTIDE SEQUENCE [LARGE SCALE GENOMIC DNA]</scope>
</reference>
<feature type="domain" description="RING-type" evidence="6">
    <location>
        <begin position="26"/>
        <end position="71"/>
    </location>
</feature>
<feature type="region of interest" description="Disordered" evidence="5">
    <location>
        <begin position="83"/>
        <end position="103"/>
    </location>
</feature>
<dbReference type="PROSITE" id="PS00518">
    <property type="entry name" value="ZF_RING_1"/>
    <property type="match status" value="1"/>
</dbReference>
<keyword evidence="3" id="KW-0862">Zinc</keyword>
<protein>
    <recommendedName>
        <fullName evidence="6">RING-type domain-containing protein</fullName>
    </recommendedName>
</protein>
<evidence type="ECO:0000256" key="3">
    <source>
        <dbReference type="ARBA" id="ARBA00022833"/>
    </source>
</evidence>
<name>A0A4W5JLB5_9TELE</name>
<proteinExistence type="predicted"/>
<dbReference type="InterPro" id="IPR017907">
    <property type="entry name" value="Znf_RING_CS"/>
</dbReference>
<feature type="compositionally biased region" description="Polar residues" evidence="5">
    <location>
        <begin position="93"/>
        <end position="103"/>
    </location>
</feature>
<evidence type="ECO:0000256" key="5">
    <source>
        <dbReference type="SAM" id="MobiDB-lite"/>
    </source>
</evidence>
<dbReference type="Gene3D" id="3.30.40.10">
    <property type="entry name" value="Zinc/RING finger domain, C3HC4 (zinc finger)"/>
    <property type="match status" value="1"/>
</dbReference>
<sequence length="103" mass="11558">MENDLLDTISLRREFKMDEMEEELKCPVCGSFFREPIILPCSHNICLACARNILVQTPDTESPQSSRGTGCCLGQKRCVSPYSSTLSPYSSPFWSPSHSQPQI</sequence>
<evidence type="ECO:0000256" key="2">
    <source>
        <dbReference type="ARBA" id="ARBA00022771"/>
    </source>
</evidence>
<dbReference type="InterPro" id="IPR013083">
    <property type="entry name" value="Znf_RING/FYVE/PHD"/>
</dbReference>
<dbReference type="Proteomes" id="UP000314982">
    <property type="component" value="Unassembled WGS sequence"/>
</dbReference>
<dbReference type="GO" id="GO:0008270">
    <property type="term" value="F:zinc ion binding"/>
    <property type="evidence" value="ECO:0007669"/>
    <property type="project" value="UniProtKB-KW"/>
</dbReference>
<dbReference type="GeneTree" id="ENSGT00940000154071"/>
<organism evidence="7 8">
    <name type="scientific">Hucho hucho</name>
    <name type="common">huchen</name>
    <dbReference type="NCBI Taxonomy" id="62062"/>
    <lineage>
        <taxon>Eukaryota</taxon>
        <taxon>Metazoa</taxon>
        <taxon>Chordata</taxon>
        <taxon>Craniata</taxon>
        <taxon>Vertebrata</taxon>
        <taxon>Euteleostomi</taxon>
        <taxon>Actinopterygii</taxon>
        <taxon>Neopterygii</taxon>
        <taxon>Teleostei</taxon>
        <taxon>Protacanthopterygii</taxon>
        <taxon>Salmoniformes</taxon>
        <taxon>Salmonidae</taxon>
        <taxon>Salmoninae</taxon>
        <taxon>Hucho</taxon>
    </lineage>
</organism>
<dbReference type="STRING" id="62062.ENSHHUP00000000489"/>
<feature type="compositionally biased region" description="Low complexity" evidence="5">
    <location>
        <begin position="83"/>
        <end position="92"/>
    </location>
</feature>
<accession>A0A4W5JLB5</accession>
<reference evidence="7" key="3">
    <citation type="submission" date="2025-09" db="UniProtKB">
        <authorList>
            <consortium name="Ensembl"/>
        </authorList>
    </citation>
    <scope>IDENTIFICATION</scope>
</reference>
<evidence type="ECO:0000256" key="4">
    <source>
        <dbReference type="PROSITE-ProRule" id="PRU00175"/>
    </source>
</evidence>
<keyword evidence="8" id="KW-1185">Reference proteome</keyword>
<evidence type="ECO:0000256" key="1">
    <source>
        <dbReference type="ARBA" id="ARBA00022723"/>
    </source>
</evidence>
<dbReference type="AlphaFoldDB" id="A0A4W5JLB5"/>
<reference evidence="7" key="2">
    <citation type="submission" date="2025-08" db="UniProtKB">
        <authorList>
            <consortium name="Ensembl"/>
        </authorList>
    </citation>
    <scope>IDENTIFICATION</scope>
</reference>
<dbReference type="InterPro" id="IPR001841">
    <property type="entry name" value="Znf_RING"/>
</dbReference>
<evidence type="ECO:0000313" key="7">
    <source>
        <dbReference type="Ensembl" id="ENSHHUP00000000489.1"/>
    </source>
</evidence>
<dbReference type="Pfam" id="PF13920">
    <property type="entry name" value="zf-C3HC4_3"/>
    <property type="match status" value="1"/>
</dbReference>
<dbReference type="Ensembl" id="ENSHHUT00000000501.1">
    <property type="protein sequence ID" value="ENSHHUP00000000489.1"/>
    <property type="gene ID" value="ENSHHUG00000000327.1"/>
</dbReference>
<dbReference type="PROSITE" id="PS50089">
    <property type="entry name" value="ZF_RING_2"/>
    <property type="match status" value="1"/>
</dbReference>